<proteinExistence type="predicted"/>
<dbReference type="InterPro" id="IPR051693">
    <property type="entry name" value="UPF0046_metallophosphoest"/>
</dbReference>
<gene>
    <name evidence="2" type="ORF">PV11_01438</name>
</gene>
<sequence>MAPTVQTRLLIMSDTHGVGFSSENRPLQYADVALHCGDLTDGSKLEEFHTTLNMLKMIKAPLKLVIAGNHDFTMDHAAFESKVADAVPALEPELVAREYGRIGQARQLFDDAKDAGIVFLDEGTHRFTLKNGAMLTIYASPFTPSLGAWGFQYHPNRGHHFDIQAGTDIIMTHGPPKGIMDFTSGRERAGCPGLFTAVAGARPRIHCFGHIHEGWGAKLVTWKDCGTDTPSHFTAIDNQNSTVIEKLGSLKKGSFDSDEMAEEKRVKLERLSRKGCSTTSHCAQDNYPMQVGKQTLFINASIMGSEDFVQRPWLVDIELPLKTEILEQ</sequence>
<evidence type="ECO:0000313" key="2">
    <source>
        <dbReference type="EMBL" id="KIV85780.1"/>
    </source>
</evidence>
<reference evidence="2 3" key="1">
    <citation type="submission" date="2015-01" db="EMBL/GenBank/DDBJ databases">
        <title>The Genome Sequence of Exophiala sideris CBS121828.</title>
        <authorList>
            <consortium name="The Broad Institute Genomics Platform"/>
            <person name="Cuomo C."/>
            <person name="de Hoog S."/>
            <person name="Gorbushina A."/>
            <person name="Stielow B."/>
            <person name="Teixiera M."/>
            <person name="Abouelleil A."/>
            <person name="Chapman S.B."/>
            <person name="Priest M."/>
            <person name="Young S.K."/>
            <person name="Wortman J."/>
            <person name="Nusbaum C."/>
            <person name="Birren B."/>
        </authorList>
    </citation>
    <scope>NUCLEOTIDE SEQUENCE [LARGE SCALE GENOMIC DNA]</scope>
    <source>
        <strain evidence="2 3">CBS 121828</strain>
    </source>
</reference>
<dbReference type="PANTHER" id="PTHR12905:SF0">
    <property type="entry name" value="CALCINEURIN-LIKE PHOSPHOESTERASE DOMAIN-CONTAINING PROTEIN"/>
    <property type="match status" value="1"/>
</dbReference>
<feature type="domain" description="Calcineurin-like phosphoesterase" evidence="1">
    <location>
        <begin position="8"/>
        <end position="213"/>
    </location>
</feature>
<dbReference type="CDD" id="cd07379">
    <property type="entry name" value="MPP_239FB"/>
    <property type="match status" value="1"/>
</dbReference>
<dbReference type="AlphaFoldDB" id="A0A0D1WAC9"/>
<dbReference type="Pfam" id="PF00149">
    <property type="entry name" value="Metallophos"/>
    <property type="match status" value="1"/>
</dbReference>
<dbReference type="EMBL" id="KN846951">
    <property type="protein sequence ID" value="KIV85780.1"/>
    <property type="molecule type" value="Genomic_DNA"/>
</dbReference>
<organism evidence="2 3">
    <name type="scientific">Exophiala sideris</name>
    <dbReference type="NCBI Taxonomy" id="1016849"/>
    <lineage>
        <taxon>Eukaryota</taxon>
        <taxon>Fungi</taxon>
        <taxon>Dikarya</taxon>
        <taxon>Ascomycota</taxon>
        <taxon>Pezizomycotina</taxon>
        <taxon>Eurotiomycetes</taxon>
        <taxon>Chaetothyriomycetidae</taxon>
        <taxon>Chaetothyriales</taxon>
        <taxon>Herpotrichiellaceae</taxon>
        <taxon>Exophiala</taxon>
    </lineage>
</organism>
<name>A0A0D1WAC9_9EURO</name>
<evidence type="ECO:0000259" key="1">
    <source>
        <dbReference type="Pfam" id="PF00149"/>
    </source>
</evidence>
<dbReference type="Proteomes" id="UP000053599">
    <property type="component" value="Unassembled WGS sequence"/>
</dbReference>
<dbReference type="HOGENOM" id="CLU_041441_2_0_1"/>
<dbReference type="OrthoDB" id="630188at2759"/>
<dbReference type="PANTHER" id="PTHR12905">
    <property type="entry name" value="METALLOPHOSPHOESTERASE"/>
    <property type="match status" value="1"/>
</dbReference>
<accession>A0A0D1WAC9</accession>
<dbReference type="GO" id="GO:0016787">
    <property type="term" value="F:hydrolase activity"/>
    <property type="evidence" value="ECO:0007669"/>
    <property type="project" value="InterPro"/>
</dbReference>
<dbReference type="SUPFAM" id="SSF56300">
    <property type="entry name" value="Metallo-dependent phosphatases"/>
    <property type="match status" value="1"/>
</dbReference>
<evidence type="ECO:0000313" key="3">
    <source>
        <dbReference type="Proteomes" id="UP000053599"/>
    </source>
</evidence>
<dbReference type="Gene3D" id="3.60.21.10">
    <property type="match status" value="1"/>
</dbReference>
<protein>
    <recommendedName>
        <fullName evidence="1">Calcineurin-like phosphoesterase domain-containing protein</fullName>
    </recommendedName>
</protein>
<dbReference type="InterPro" id="IPR029052">
    <property type="entry name" value="Metallo-depent_PP-like"/>
</dbReference>
<dbReference type="InterPro" id="IPR004843">
    <property type="entry name" value="Calcineurin-like_PHP"/>
</dbReference>